<dbReference type="InterPro" id="IPR050364">
    <property type="entry name" value="Cytochrome_P450_fung"/>
</dbReference>
<evidence type="ECO:0000256" key="12">
    <source>
        <dbReference type="ARBA" id="ARBA00023136"/>
    </source>
</evidence>
<evidence type="ECO:0000256" key="6">
    <source>
        <dbReference type="ARBA" id="ARBA00022692"/>
    </source>
</evidence>
<organism evidence="15 16">
    <name type="scientific">Wolfiporia cocos (strain MD-104)</name>
    <name type="common">Brown rot fungus</name>
    <dbReference type="NCBI Taxonomy" id="742152"/>
    <lineage>
        <taxon>Eukaryota</taxon>
        <taxon>Fungi</taxon>
        <taxon>Dikarya</taxon>
        <taxon>Basidiomycota</taxon>
        <taxon>Agaricomycotina</taxon>
        <taxon>Agaricomycetes</taxon>
        <taxon>Polyporales</taxon>
        <taxon>Phaeolaceae</taxon>
        <taxon>Wolfiporia</taxon>
    </lineage>
</organism>
<dbReference type="GO" id="GO:0005506">
    <property type="term" value="F:iron ion binding"/>
    <property type="evidence" value="ECO:0007669"/>
    <property type="project" value="InterPro"/>
</dbReference>
<dbReference type="Pfam" id="PF00067">
    <property type="entry name" value="p450"/>
    <property type="match status" value="1"/>
</dbReference>
<evidence type="ECO:0000256" key="3">
    <source>
        <dbReference type="ARBA" id="ARBA00005179"/>
    </source>
</evidence>
<accession>A0A2H3JI52</accession>
<evidence type="ECO:0000256" key="10">
    <source>
        <dbReference type="ARBA" id="ARBA00023004"/>
    </source>
</evidence>
<dbReference type="Gene3D" id="1.10.630.10">
    <property type="entry name" value="Cytochrome P450"/>
    <property type="match status" value="1"/>
</dbReference>
<dbReference type="GO" id="GO:0016020">
    <property type="term" value="C:membrane"/>
    <property type="evidence" value="ECO:0007669"/>
    <property type="project" value="UniProtKB-SubCell"/>
</dbReference>
<keyword evidence="5 13" id="KW-0349">Heme</keyword>
<keyword evidence="8" id="KW-1133">Transmembrane helix</keyword>
<sequence length="507" mass="56509">MTLSSMLGDLVPLQLVLGTVLVASASVIWTQVVQPLYAARKLSLPPGPPGHWLFGNASPGPYSFRYYSELVDTYGPVISLRYGKRIVCVIGRYQAAVDILSKHSAETADRPRAIAANEIQSGGMRVLMTQAGERIKKIRRALHAYLQPNVAENYKQMQYKNAKKYILDCYLNPAGHLKHAKRYAASVVMTIAYGKTTPTSYSDPEVQAVNKYLALLGATLRPGAHLVDTYPFLRYIPGYLAHLRRYQAEEQALYSAQLDVVRKQLAHGDVQPSFATYLLENQERLQFSDAELAYLAGAIFGAGSDTTAAALGFITMAAACYPEAQARVQAQLDKVLGRDRVPSFEDEDTLPEVTAFVLEAYRWRPVSITGFAHRAMKDIIWKDYVIPEGAEILGIHWAIARDPDVYPEPEAFKPERWLTPDGCIRDDLRFFNFGFGRRVCVGQHVANNSLFINTALVLWAFKISQDPSKPIDTHAFTDTANVHPAPFHAIFEPRISNLEELLTGNDE</sequence>
<dbReference type="PRINTS" id="PR00385">
    <property type="entry name" value="P450"/>
</dbReference>
<comment type="pathway">
    <text evidence="3">Secondary metabolite biosynthesis.</text>
</comment>
<gene>
    <name evidence="15" type="ORF">WOLCODRAFT_23362</name>
</gene>
<dbReference type="OMA" id="ALHWIVL"/>
<reference evidence="15 16" key="1">
    <citation type="journal article" date="2012" name="Science">
        <title>The Paleozoic origin of enzymatic lignin decomposition reconstructed from 31 fungal genomes.</title>
        <authorList>
            <person name="Floudas D."/>
            <person name="Binder M."/>
            <person name="Riley R."/>
            <person name="Barry K."/>
            <person name="Blanchette R.A."/>
            <person name="Henrissat B."/>
            <person name="Martinez A.T."/>
            <person name="Otillar R."/>
            <person name="Spatafora J.W."/>
            <person name="Yadav J.S."/>
            <person name="Aerts A."/>
            <person name="Benoit I."/>
            <person name="Boyd A."/>
            <person name="Carlson A."/>
            <person name="Copeland A."/>
            <person name="Coutinho P.M."/>
            <person name="de Vries R.P."/>
            <person name="Ferreira P."/>
            <person name="Findley K."/>
            <person name="Foster B."/>
            <person name="Gaskell J."/>
            <person name="Glotzer D."/>
            <person name="Gorecki P."/>
            <person name="Heitman J."/>
            <person name="Hesse C."/>
            <person name="Hori C."/>
            <person name="Igarashi K."/>
            <person name="Jurgens J.A."/>
            <person name="Kallen N."/>
            <person name="Kersten P."/>
            <person name="Kohler A."/>
            <person name="Kuees U."/>
            <person name="Kumar T.K.A."/>
            <person name="Kuo A."/>
            <person name="LaButti K."/>
            <person name="Larrondo L.F."/>
            <person name="Lindquist E."/>
            <person name="Ling A."/>
            <person name="Lombard V."/>
            <person name="Lucas S."/>
            <person name="Lundell T."/>
            <person name="Martin R."/>
            <person name="McLaughlin D.J."/>
            <person name="Morgenstern I."/>
            <person name="Morin E."/>
            <person name="Murat C."/>
            <person name="Nagy L.G."/>
            <person name="Nolan M."/>
            <person name="Ohm R.A."/>
            <person name="Patyshakuliyeva A."/>
            <person name="Rokas A."/>
            <person name="Ruiz-Duenas F.J."/>
            <person name="Sabat G."/>
            <person name="Salamov A."/>
            <person name="Samejima M."/>
            <person name="Schmutz J."/>
            <person name="Slot J.C."/>
            <person name="St John F."/>
            <person name="Stenlid J."/>
            <person name="Sun H."/>
            <person name="Sun S."/>
            <person name="Syed K."/>
            <person name="Tsang A."/>
            <person name="Wiebenga A."/>
            <person name="Young D."/>
            <person name="Pisabarro A."/>
            <person name="Eastwood D.C."/>
            <person name="Martin F."/>
            <person name="Cullen D."/>
            <person name="Grigoriev I.V."/>
            <person name="Hibbett D.S."/>
        </authorList>
    </citation>
    <scope>NUCLEOTIDE SEQUENCE [LARGE SCALE GENOMIC DNA]</scope>
    <source>
        <strain evidence="15 16">MD-104</strain>
    </source>
</reference>
<evidence type="ECO:0000256" key="4">
    <source>
        <dbReference type="ARBA" id="ARBA00010617"/>
    </source>
</evidence>
<keyword evidence="12" id="KW-0472">Membrane</keyword>
<dbReference type="CDD" id="cd11065">
    <property type="entry name" value="CYP64-like"/>
    <property type="match status" value="1"/>
</dbReference>
<dbReference type="GO" id="GO:0016705">
    <property type="term" value="F:oxidoreductase activity, acting on paired donors, with incorporation or reduction of molecular oxygen"/>
    <property type="evidence" value="ECO:0007669"/>
    <property type="project" value="InterPro"/>
</dbReference>
<name>A0A2H3JI52_WOLCO</name>
<dbReference type="PANTHER" id="PTHR46300:SF1">
    <property type="entry name" value="P450, PUTATIVE (EUROFUNG)-RELATED"/>
    <property type="match status" value="1"/>
</dbReference>
<dbReference type="Proteomes" id="UP000218811">
    <property type="component" value="Unassembled WGS sequence"/>
</dbReference>
<evidence type="ECO:0000256" key="2">
    <source>
        <dbReference type="ARBA" id="ARBA00004370"/>
    </source>
</evidence>
<evidence type="ECO:0000256" key="8">
    <source>
        <dbReference type="ARBA" id="ARBA00022989"/>
    </source>
</evidence>
<evidence type="ECO:0000256" key="11">
    <source>
        <dbReference type="ARBA" id="ARBA00023033"/>
    </source>
</evidence>
<comment type="cofactor">
    <cofactor evidence="1 13">
        <name>heme</name>
        <dbReference type="ChEBI" id="CHEBI:30413"/>
    </cofactor>
</comment>
<dbReference type="PROSITE" id="PS00086">
    <property type="entry name" value="CYTOCHROME_P450"/>
    <property type="match status" value="1"/>
</dbReference>
<dbReference type="OrthoDB" id="2789670at2759"/>
<dbReference type="AlphaFoldDB" id="A0A2H3JI52"/>
<dbReference type="PRINTS" id="PR00463">
    <property type="entry name" value="EP450I"/>
</dbReference>
<dbReference type="InterPro" id="IPR017972">
    <property type="entry name" value="Cyt_P450_CS"/>
</dbReference>
<dbReference type="InterPro" id="IPR036396">
    <property type="entry name" value="Cyt_P450_sf"/>
</dbReference>
<evidence type="ECO:0000313" key="16">
    <source>
        <dbReference type="Proteomes" id="UP000218811"/>
    </source>
</evidence>
<keyword evidence="11 14" id="KW-0503">Monooxygenase</keyword>
<dbReference type="InterPro" id="IPR002401">
    <property type="entry name" value="Cyt_P450_E_grp-I"/>
</dbReference>
<dbReference type="GO" id="GO:0004497">
    <property type="term" value="F:monooxygenase activity"/>
    <property type="evidence" value="ECO:0007669"/>
    <property type="project" value="UniProtKB-KW"/>
</dbReference>
<dbReference type="EMBL" id="KB467942">
    <property type="protein sequence ID" value="PCH38429.1"/>
    <property type="molecule type" value="Genomic_DNA"/>
</dbReference>
<keyword evidence="7 13" id="KW-0479">Metal-binding</keyword>
<keyword evidence="16" id="KW-1185">Reference proteome</keyword>
<feature type="binding site" description="axial binding residue" evidence="13">
    <location>
        <position position="440"/>
    </location>
    <ligand>
        <name>heme</name>
        <dbReference type="ChEBI" id="CHEBI:30413"/>
    </ligand>
    <ligandPart>
        <name>Fe</name>
        <dbReference type="ChEBI" id="CHEBI:18248"/>
    </ligandPart>
</feature>
<evidence type="ECO:0000256" key="1">
    <source>
        <dbReference type="ARBA" id="ARBA00001971"/>
    </source>
</evidence>
<keyword evidence="10 13" id="KW-0408">Iron</keyword>
<evidence type="ECO:0000256" key="9">
    <source>
        <dbReference type="ARBA" id="ARBA00023002"/>
    </source>
</evidence>
<dbReference type="PANTHER" id="PTHR46300">
    <property type="entry name" value="P450, PUTATIVE (EUROFUNG)-RELATED-RELATED"/>
    <property type="match status" value="1"/>
</dbReference>
<keyword evidence="9 14" id="KW-0560">Oxidoreductase</keyword>
<evidence type="ECO:0000256" key="14">
    <source>
        <dbReference type="RuleBase" id="RU000461"/>
    </source>
</evidence>
<evidence type="ECO:0000256" key="5">
    <source>
        <dbReference type="ARBA" id="ARBA00022617"/>
    </source>
</evidence>
<keyword evidence="6" id="KW-0812">Transmembrane</keyword>
<comment type="similarity">
    <text evidence="4 14">Belongs to the cytochrome P450 family.</text>
</comment>
<proteinExistence type="inferred from homology"/>
<dbReference type="InterPro" id="IPR001128">
    <property type="entry name" value="Cyt_P450"/>
</dbReference>
<dbReference type="STRING" id="742152.A0A2H3JI52"/>
<dbReference type="SUPFAM" id="SSF48264">
    <property type="entry name" value="Cytochrome P450"/>
    <property type="match status" value="1"/>
</dbReference>
<evidence type="ECO:0000313" key="15">
    <source>
        <dbReference type="EMBL" id="PCH38429.1"/>
    </source>
</evidence>
<evidence type="ECO:0000256" key="7">
    <source>
        <dbReference type="ARBA" id="ARBA00022723"/>
    </source>
</evidence>
<dbReference type="GO" id="GO:0020037">
    <property type="term" value="F:heme binding"/>
    <property type="evidence" value="ECO:0007669"/>
    <property type="project" value="InterPro"/>
</dbReference>
<protein>
    <submittedName>
        <fullName evidence="15">Cytochrome P450</fullName>
    </submittedName>
</protein>
<comment type="subcellular location">
    <subcellularLocation>
        <location evidence="2">Membrane</location>
    </subcellularLocation>
</comment>
<evidence type="ECO:0000256" key="13">
    <source>
        <dbReference type="PIRSR" id="PIRSR602401-1"/>
    </source>
</evidence>